<feature type="non-terminal residue" evidence="1">
    <location>
        <position position="451"/>
    </location>
</feature>
<dbReference type="Proteomes" id="UP001152795">
    <property type="component" value="Unassembled WGS sequence"/>
</dbReference>
<dbReference type="EMBL" id="CACRXK020006308">
    <property type="protein sequence ID" value="CAB4009032.1"/>
    <property type="molecule type" value="Genomic_DNA"/>
</dbReference>
<keyword evidence="2" id="KW-1185">Reference proteome</keyword>
<proteinExistence type="predicted"/>
<comment type="caution">
    <text evidence="1">The sequence shown here is derived from an EMBL/GenBank/DDBJ whole genome shotgun (WGS) entry which is preliminary data.</text>
</comment>
<organism evidence="1 2">
    <name type="scientific">Paramuricea clavata</name>
    <name type="common">Red gorgonian</name>
    <name type="synonym">Violescent sea-whip</name>
    <dbReference type="NCBI Taxonomy" id="317549"/>
    <lineage>
        <taxon>Eukaryota</taxon>
        <taxon>Metazoa</taxon>
        <taxon>Cnidaria</taxon>
        <taxon>Anthozoa</taxon>
        <taxon>Octocorallia</taxon>
        <taxon>Malacalcyonacea</taxon>
        <taxon>Plexauridae</taxon>
        <taxon>Paramuricea</taxon>
    </lineage>
</organism>
<evidence type="ECO:0000313" key="1">
    <source>
        <dbReference type="EMBL" id="CAB4009032.1"/>
    </source>
</evidence>
<name>A0A7D9EFA3_PARCT</name>
<dbReference type="AlphaFoldDB" id="A0A7D9EFA3"/>
<reference evidence="1" key="1">
    <citation type="submission" date="2020-04" db="EMBL/GenBank/DDBJ databases">
        <authorList>
            <person name="Alioto T."/>
            <person name="Alioto T."/>
            <person name="Gomez Garrido J."/>
        </authorList>
    </citation>
    <scope>NUCLEOTIDE SEQUENCE</scope>
    <source>
        <strain evidence="1">A484AB</strain>
    </source>
</reference>
<feature type="non-terminal residue" evidence="1">
    <location>
        <position position="1"/>
    </location>
</feature>
<dbReference type="OrthoDB" id="5990150at2759"/>
<accession>A0A7D9EFA3</accession>
<sequence length="451" mass="50295">KSQTQWNREIEFALATCQVDLEETHFVRGRPNDNFHVIQEGVTWIIKHRSIVSTFNVYTSSLEAKVSSFLNVPAFLHHVRHPYKNACHFTKCLNALISEKLGVYIFRFGVTPGILRKVDKASDVSTDCKSIRSSCDGEVNRICAFNGTVVFTDTKAGQVKQYHQVDSSASVFLGSGETKSRDGTQSSCSFEQVQGICNMENTLFVTDVSAGKVKLVTGLSSTITFLQMLGSFYDAFEIHPKCVPGGNVNEVSLQSAREKVKEVERYMRDTVTKVKQRYNLKESSTTNGPEGTISHQTQTSSALLNEGICRLSKNIEGINSHFVDNISLQSLLTTQVENLHADFGTIDKAEQVDESVKQKILALLSNCQIPSFRIELTNKQAGRGRGRRGKGEKLRTSALTLTPGKRRDIVSCDVSILVCTLFRKAEREYMNETTIDYRGQAVALFRAFIFP</sequence>
<protein>
    <submittedName>
        <fullName evidence="1">Uncharacterized protein</fullName>
    </submittedName>
</protein>
<gene>
    <name evidence="1" type="ORF">PACLA_8A014747</name>
</gene>
<evidence type="ECO:0000313" key="2">
    <source>
        <dbReference type="Proteomes" id="UP001152795"/>
    </source>
</evidence>